<sequence>MQNPMRYSAETEQAPRKFVEKAFLNLTKRSSHIKGDKKMIGKLAKDNDMTLAEAQELVGDSVRRKSRHRFFGNMMHRMGVEGYEKNLDWVLRHYFSSASRYPEECFSEELSICLTSL</sequence>
<dbReference type="Proteomes" id="UP000430222">
    <property type="component" value="Unassembled WGS sequence"/>
</dbReference>
<accession>A0A6I2UT13</accession>
<organism evidence="1 2">
    <name type="scientific">Selenomonas montiformis</name>
    <dbReference type="NCBI Taxonomy" id="2652285"/>
    <lineage>
        <taxon>Bacteria</taxon>
        <taxon>Bacillati</taxon>
        <taxon>Bacillota</taxon>
        <taxon>Negativicutes</taxon>
        <taxon>Selenomonadales</taxon>
        <taxon>Selenomonadaceae</taxon>
        <taxon>Selenomonas</taxon>
    </lineage>
</organism>
<proteinExistence type="predicted"/>
<dbReference type="AlphaFoldDB" id="A0A6I2UT13"/>
<protein>
    <submittedName>
        <fullName evidence="1">Uncharacterized protein</fullName>
    </submittedName>
</protein>
<dbReference type="EMBL" id="VUNL01000003">
    <property type="protein sequence ID" value="MSV24357.1"/>
    <property type="molecule type" value="Genomic_DNA"/>
</dbReference>
<evidence type="ECO:0000313" key="1">
    <source>
        <dbReference type="EMBL" id="MSV24357.1"/>
    </source>
</evidence>
<evidence type="ECO:0000313" key="2">
    <source>
        <dbReference type="Proteomes" id="UP000430222"/>
    </source>
</evidence>
<gene>
    <name evidence="1" type="ORF">FYJ78_03990</name>
</gene>
<comment type="caution">
    <text evidence="1">The sequence shown here is derived from an EMBL/GenBank/DDBJ whole genome shotgun (WGS) entry which is preliminary data.</text>
</comment>
<reference evidence="1 2" key="1">
    <citation type="submission" date="2019-08" db="EMBL/GenBank/DDBJ databases">
        <title>In-depth cultivation of the pig gut microbiome towards novel bacterial diversity and tailored functional studies.</title>
        <authorList>
            <person name="Wylensek D."/>
            <person name="Hitch T.C.A."/>
            <person name="Clavel T."/>
        </authorList>
    </citation>
    <scope>NUCLEOTIDE SEQUENCE [LARGE SCALE GENOMIC DNA]</scope>
    <source>
        <strain evidence="2">WCA-380-WT-3B3</strain>
    </source>
</reference>
<keyword evidence="2" id="KW-1185">Reference proteome</keyword>
<name>A0A6I2UT13_9FIRM</name>